<dbReference type="InterPro" id="IPR038614">
    <property type="entry name" value="GK_N_sf"/>
</dbReference>
<evidence type="ECO:0000313" key="4">
    <source>
        <dbReference type="Proteomes" id="UP000231466"/>
    </source>
</evidence>
<dbReference type="Gene3D" id="3.40.50.10180">
    <property type="entry name" value="Glycerate kinase, MOFRL-like N-terminal domain"/>
    <property type="match status" value="1"/>
</dbReference>
<name>A0A2H0VHU5_9BACT</name>
<evidence type="ECO:0008006" key="5">
    <source>
        <dbReference type="Google" id="ProtNLM"/>
    </source>
</evidence>
<evidence type="ECO:0000259" key="2">
    <source>
        <dbReference type="Pfam" id="PF13660"/>
    </source>
</evidence>
<dbReference type="EMBL" id="PFAH01000008">
    <property type="protein sequence ID" value="PIR97880.1"/>
    <property type="molecule type" value="Genomic_DNA"/>
</dbReference>
<dbReference type="Proteomes" id="UP000231466">
    <property type="component" value="Unassembled WGS sequence"/>
</dbReference>
<feature type="domain" description="MOFRL" evidence="1">
    <location>
        <begin position="325"/>
        <end position="426"/>
    </location>
</feature>
<evidence type="ECO:0000259" key="1">
    <source>
        <dbReference type="Pfam" id="PF05161"/>
    </source>
</evidence>
<dbReference type="InterPro" id="IPR025286">
    <property type="entry name" value="MOFRL_assoc_dom"/>
</dbReference>
<dbReference type="InterPro" id="IPR037035">
    <property type="entry name" value="GK-like_C_sf"/>
</dbReference>
<dbReference type="PANTHER" id="PTHR12227">
    <property type="entry name" value="GLYCERATE KINASE"/>
    <property type="match status" value="1"/>
</dbReference>
<gene>
    <name evidence="3" type="ORF">COT89_02300</name>
</gene>
<dbReference type="AlphaFoldDB" id="A0A2H0VHU5"/>
<evidence type="ECO:0000313" key="3">
    <source>
        <dbReference type="EMBL" id="PIR97880.1"/>
    </source>
</evidence>
<dbReference type="SUPFAM" id="SSF82544">
    <property type="entry name" value="GckA/TtuD-like"/>
    <property type="match status" value="1"/>
</dbReference>
<dbReference type="Gene3D" id="3.40.1480.10">
    <property type="entry name" value="MOFRL domain"/>
    <property type="match status" value="1"/>
</dbReference>
<dbReference type="InterPro" id="IPR039760">
    <property type="entry name" value="MOFRL_protein"/>
</dbReference>
<sequence length="433" mass="47442">MKGKIKNFKELANTDLRRTLLEVVEVGLEAIDTSDVIREDIVLEGDMFTIGDNKYSLKDIENLYVIGAGKCVLEATEVLEEVLGDRLMGGFVVDVSVPRKHKLKKIKCSEGTHPLPSSANVRASGYIQKLLKDTTEKDMVIFVISGGGSTLLCLPEKGGDCKTEAKILKTLSSKGASIEEINTLRKHMSLVRGGFLAKHAYPAKVVSIILSDVPGNDLEFIASGPTVKDRTTVQDAEEIIKKYDLLKDVKPHTLKLIETPKEDKYFKNVDNIMFVSNQRALNAMAQKAKDLGYRSEIITTAMTGEARDVAQDIVKELHKKESGTVLLYGGETTVTIKVKGKGGRNRELVLSALLTIGEGEVLASVASDGRDNSEYAGAIADVETLTHAKAKELNVLWYLDNNQSDKFFKETKDYIMTGDTGSNVSDLVIAIKK</sequence>
<dbReference type="GO" id="GO:0008887">
    <property type="term" value="F:glycerate kinase activity"/>
    <property type="evidence" value="ECO:0007669"/>
    <property type="project" value="InterPro"/>
</dbReference>
<reference evidence="4" key="1">
    <citation type="submission" date="2017-09" db="EMBL/GenBank/DDBJ databases">
        <title>Depth-based differentiation of microbial function through sediment-hosted aquifers and enrichment of novel symbionts in the deep terrestrial subsurface.</title>
        <authorList>
            <person name="Probst A.J."/>
            <person name="Ladd B."/>
            <person name="Jarett J.K."/>
            <person name="Geller-Mcgrath D.E."/>
            <person name="Sieber C.M.K."/>
            <person name="Emerson J.B."/>
            <person name="Anantharaman K."/>
            <person name="Thomas B.C."/>
            <person name="Malmstrom R."/>
            <person name="Stieglmeier M."/>
            <person name="Klingl A."/>
            <person name="Woyke T."/>
            <person name="Ryan C.M."/>
            <person name="Banfield J.F."/>
        </authorList>
    </citation>
    <scope>NUCLEOTIDE SEQUENCE [LARGE SCALE GENOMIC DNA]</scope>
</reference>
<feature type="domain" description="MOFRL-associated" evidence="2">
    <location>
        <begin position="20"/>
        <end position="257"/>
    </location>
</feature>
<dbReference type="PANTHER" id="PTHR12227:SF0">
    <property type="entry name" value="GLYCERATE KINASE"/>
    <property type="match status" value="1"/>
</dbReference>
<dbReference type="Pfam" id="PF05161">
    <property type="entry name" value="MOFRL"/>
    <property type="match status" value="1"/>
</dbReference>
<organism evidence="3 4">
    <name type="scientific">Candidatus Colwellbacteria bacterium CG10_big_fil_rev_8_21_14_0_10_42_22</name>
    <dbReference type="NCBI Taxonomy" id="1974540"/>
    <lineage>
        <taxon>Bacteria</taxon>
        <taxon>Candidatus Colwelliibacteriota</taxon>
    </lineage>
</organism>
<dbReference type="InterPro" id="IPR007835">
    <property type="entry name" value="MOFRL"/>
</dbReference>
<comment type="caution">
    <text evidence="3">The sequence shown here is derived from an EMBL/GenBank/DDBJ whole genome shotgun (WGS) entry which is preliminary data.</text>
</comment>
<dbReference type="Pfam" id="PF13660">
    <property type="entry name" value="DUF4147"/>
    <property type="match status" value="1"/>
</dbReference>
<dbReference type="GO" id="GO:0005737">
    <property type="term" value="C:cytoplasm"/>
    <property type="evidence" value="ECO:0007669"/>
    <property type="project" value="TreeGrafter"/>
</dbReference>
<proteinExistence type="predicted"/>
<accession>A0A2H0VHU5</accession>
<protein>
    <recommendedName>
        <fullName evidence="5">Glycerate kinase</fullName>
    </recommendedName>
</protein>